<evidence type="ECO:0000256" key="1">
    <source>
        <dbReference type="ARBA" id="ARBA00007274"/>
    </source>
</evidence>
<accession>A0A5F0K9N1</accession>
<dbReference type="RefSeq" id="WP_134696047.1">
    <property type="nucleotide sequence ID" value="NZ_QORJ01000024.1"/>
</dbReference>
<keyword evidence="4" id="KW-1185">Reference proteome</keyword>
<evidence type="ECO:0000313" key="4">
    <source>
        <dbReference type="Proteomes" id="UP000297720"/>
    </source>
</evidence>
<reference evidence="3 5" key="1">
    <citation type="submission" date="2018-06" db="EMBL/GenBank/DDBJ databases">
        <title>Occurrence of a novel blaKPC-2- and qnrS2- harbouring IncP6 plasmid from Aeromonas taiwanensis isolates recovered from the river sediments.</title>
        <authorList>
            <person name="Zheng B."/>
            <person name="Yu X."/>
            <person name="Xiao Y."/>
        </authorList>
    </citation>
    <scope>NUCLEOTIDE SEQUENCE [LARGE SCALE GENOMIC DNA]</scope>
    <source>
        <strain evidence="2 4">1713</strain>
        <strain evidence="3 5">198</strain>
    </source>
</reference>
<dbReference type="EMBL" id="QORL01000026">
    <property type="protein sequence ID" value="TFF74644.1"/>
    <property type="molecule type" value="Genomic_DNA"/>
</dbReference>
<dbReference type="Proteomes" id="UP000297914">
    <property type="component" value="Unassembled WGS sequence"/>
</dbReference>
<proteinExistence type="inferred from homology"/>
<comment type="caution">
    <text evidence="3">The sequence shown here is derived from an EMBL/GenBank/DDBJ whole genome shotgun (WGS) entry which is preliminary data.</text>
</comment>
<dbReference type="PANTHER" id="PTHR43300">
    <property type="entry name" value="ACETYLTRANSFERASE"/>
    <property type="match status" value="1"/>
</dbReference>
<dbReference type="OrthoDB" id="9815592at2"/>
<organism evidence="3 5">
    <name type="scientific">Aeromonas taiwanensis</name>
    <dbReference type="NCBI Taxonomy" id="633417"/>
    <lineage>
        <taxon>Bacteria</taxon>
        <taxon>Pseudomonadati</taxon>
        <taxon>Pseudomonadota</taxon>
        <taxon>Gammaproteobacteria</taxon>
        <taxon>Aeromonadales</taxon>
        <taxon>Aeromonadaceae</taxon>
        <taxon>Aeromonas</taxon>
    </lineage>
</organism>
<dbReference type="Proteomes" id="UP000297720">
    <property type="component" value="Unassembled WGS sequence"/>
</dbReference>
<dbReference type="EMBL" id="QORK01000026">
    <property type="protein sequence ID" value="TFF78771.1"/>
    <property type="molecule type" value="Genomic_DNA"/>
</dbReference>
<dbReference type="InterPro" id="IPR011004">
    <property type="entry name" value="Trimer_LpxA-like_sf"/>
</dbReference>
<comment type="similarity">
    <text evidence="1">Belongs to the transferase hexapeptide repeat family.</text>
</comment>
<dbReference type="Pfam" id="PF14602">
    <property type="entry name" value="Hexapep_2"/>
    <property type="match status" value="2"/>
</dbReference>
<dbReference type="SUPFAM" id="SSF51161">
    <property type="entry name" value="Trimeric LpxA-like enzymes"/>
    <property type="match status" value="1"/>
</dbReference>
<protein>
    <submittedName>
        <fullName evidence="3">N-acetyltransferase</fullName>
    </submittedName>
</protein>
<evidence type="ECO:0000313" key="3">
    <source>
        <dbReference type="EMBL" id="TFF78771.1"/>
    </source>
</evidence>
<evidence type="ECO:0000313" key="5">
    <source>
        <dbReference type="Proteomes" id="UP000297914"/>
    </source>
</evidence>
<name>A0A5F0K9N1_9GAMM</name>
<dbReference type="AlphaFoldDB" id="A0A5F0K9N1"/>
<dbReference type="CDD" id="cd03358">
    <property type="entry name" value="LbH_WxcM_N_like"/>
    <property type="match status" value="1"/>
</dbReference>
<keyword evidence="3" id="KW-0808">Transferase</keyword>
<dbReference type="PANTHER" id="PTHR43300:SF4">
    <property type="entry name" value="ACYL-[ACYL-CARRIER-PROTEIN]--UDP-N-ACETYLGLUCOSAMINE O-ACYLTRANSFERASE"/>
    <property type="match status" value="1"/>
</dbReference>
<dbReference type="Gene3D" id="2.160.10.10">
    <property type="entry name" value="Hexapeptide repeat proteins"/>
    <property type="match status" value="1"/>
</dbReference>
<dbReference type="GO" id="GO:0016740">
    <property type="term" value="F:transferase activity"/>
    <property type="evidence" value="ECO:0007669"/>
    <property type="project" value="UniProtKB-KW"/>
</dbReference>
<gene>
    <name evidence="2" type="ORF">DRM93_12690</name>
    <name evidence="3" type="ORF">DRM94_12690</name>
</gene>
<evidence type="ECO:0000313" key="2">
    <source>
        <dbReference type="EMBL" id="TFF74644.1"/>
    </source>
</evidence>
<dbReference type="InterPro" id="IPR001451">
    <property type="entry name" value="Hexapep"/>
</dbReference>
<sequence>MKEPTRLSAGIRDVSFGERVRLVEPVNLYGCTLADDVFVGPFVEIQSNVSIGRATRIQSHSFICEHVTIGERCFIGHGVMFANDLFQGGAPDPDPASWGRTHIGDNVSIGSNATILPVRICQGAVIGAGAVVTRDITIPGTYAGNPARLLRTF</sequence>
<dbReference type="InterPro" id="IPR050179">
    <property type="entry name" value="Trans_hexapeptide_repeat"/>
</dbReference>